<protein>
    <submittedName>
        <fullName evidence="1">Uncharacterized protein</fullName>
    </submittedName>
</protein>
<gene>
    <name evidence="1" type="ORF">Purlil1_13521</name>
</gene>
<dbReference type="EMBL" id="JAWRVI010000238">
    <property type="protein sequence ID" value="KAK4071104.1"/>
    <property type="molecule type" value="Genomic_DNA"/>
</dbReference>
<reference evidence="1 2" key="1">
    <citation type="journal article" date="2024" name="Microbiol. Resour. Announc.">
        <title>Genome annotations for the ascomycete fungi Trichoderma harzianum, Trichoderma aggressivum, and Purpureocillium lilacinum.</title>
        <authorList>
            <person name="Beijen E.P.W."/>
            <person name="Ohm R.A."/>
        </authorList>
    </citation>
    <scope>NUCLEOTIDE SEQUENCE [LARGE SCALE GENOMIC DNA]</scope>
    <source>
        <strain evidence="1 2">CBS 150709</strain>
    </source>
</reference>
<name>A0ABR0BE52_PURLI</name>
<proteinExistence type="predicted"/>
<evidence type="ECO:0000313" key="1">
    <source>
        <dbReference type="EMBL" id="KAK4071104.1"/>
    </source>
</evidence>
<keyword evidence="2" id="KW-1185">Reference proteome</keyword>
<organism evidence="1 2">
    <name type="scientific">Purpureocillium lilacinum</name>
    <name type="common">Paecilomyces lilacinus</name>
    <dbReference type="NCBI Taxonomy" id="33203"/>
    <lineage>
        <taxon>Eukaryota</taxon>
        <taxon>Fungi</taxon>
        <taxon>Dikarya</taxon>
        <taxon>Ascomycota</taxon>
        <taxon>Pezizomycotina</taxon>
        <taxon>Sordariomycetes</taxon>
        <taxon>Hypocreomycetidae</taxon>
        <taxon>Hypocreales</taxon>
        <taxon>Ophiocordycipitaceae</taxon>
        <taxon>Purpureocillium</taxon>
    </lineage>
</organism>
<accession>A0ABR0BE52</accession>
<dbReference type="Proteomes" id="UP001287286">
    <property type="component" value="Unassembled WGS sequence"/>
</dbReference>
<evidence type="ECO:0000313" key="2">
    <source>
        <dbReference type="Proteomes" id="UP001287286"/>
    </source>
</evidence>
<sequence>MKLARRIETFSGLSAEVKQCIKWVWRRLNNGGNQYDLRTHLEARKKAAAVTRQSPSLLGQFLSQTEPPQLRIQPGELGEVETDSEIG</sequence>
<comment type="caution">
    <text evidence="1">The sequence shown here is derived from an EMBL/GenBank/DDBJ whole genome shotgun (WGS) entry which is preliminary data.</text>
</comment>